<dbReference type="AlphaFoldDB" id="A0A147DS04"/>
<dbReference type="PATRIC" id="fig|465820.4.peg.1224"/>
<accession>A0A147DS04</accession>
<protein>
    <recommendedName>
        <fullName evidence="1">TniQ domain-containing protein</fullName>
    </recommendedName>
</protein>
<sequence>MNKPLTYIDLTAVRRIGASIEFTPREWLPSMFRRVGHALDSSAADIVAWCGLDALPSAGRQKIGNLLTEEVARAIHIGLGVDADTLSTMVMGHLPEELEAFRVNGTFAQSKNWTRGGGTRYCPTCLLERPGVFYTEWRLWWCFVCERHNAVLHDSCPACHQPIVEASPRETECRDPALCWALLSEGDYCRHPLAQTWREEPLTADSPMLLAQRAISRHWRSGPYDSPDIPAATLRGVAIALLSAGHHDTISELSGVDEWELRGLFDHSVRIGTSPPKEPLAMAALLGAAYRLIMDDEAVVAPTIRQLTYDRSARTDKEAPAPWSARNFLDAWPGIDALMRGRVIRSLDQDLSPIQRLVHGSAASAAAWEGFELIRRAGWDAPDAHPESFSALMNAADSPTSVTWAEGAIPPLLWPSWAAPLGINPRTDGITLQHALADALRIAGTGALPDYEAIAGIGRKLRPTMFGTRQQTTSILRQLTELALSLRAAPGPINYRQRQQLDTSRLLDEHHWRLICQSVGHDTGRARRHLNAQRYAYMRITATPPSALPDRLRFREHVSDAASYTEFLMQMTAELKEAIDTYLSAWLTLTPPPNPSIPSSSPVVTWSPRRFAHPGASLGHELHDIDLDLLHDRLRVKAPTLKALAVELGRPVRHVRWAITTFPPVTEHHCEPIDWLAHLPSKPPWVRLP</sequence>
<organism evidence="2 3">
    <name type="scientific">Curtobacterium oceanosedimentum</name>
    <dbReference type="NCBI Taxonomy" id="465820"/>
    <lineage>
        <taxon>Bacteria</taxon>
        <taxon>Bacillati</taxon>
        <taxon>Actinomycetota</taxon>
        <taxon>Actinomycetes</taxon>
        <taxon>Micrococcales</taxon>
        <taxon>Microbacteriaceae</taxon>
        <taxon>Curtobacterium</taxon>
    </lineage>
</organism>
<reference evidence="2 3" key="1">
    <citation type="journal article" date="2016" name="Front. Microbiol.">
        <title>Genomic Resource of Rice Seed Associated Bacteria.</title>
        <authorList>
            <person name="Midha S."/>
            <person name="Bansal K."/>
            <person name="Sharma S."/>
            <person name="Kumar N."/>
            <person name="Patil P.P."/>
            <person name="Chaudhry V."/>
            <person name="Patil P.B."/>
        </authorList>
    </citation>
    <scope>NUCLEOTIDE SEQUENCE [LARGE SCALE GENOMIC DNA]</scope>
    <source>
        <strain evidence="2 3">NS359</strain>
    </source>
</reference>
<dbReference type="RefSeq" id="WP_058749358.1">
    <property type="nucleotide sequence ID" value="NZ_LDRC01000027.1"/>
</dbReference>
<evidence type="ECO:0000313" key="3">
    <source>
        <dbReference type="Proteomes" id="UP000072763"/>
    </source>
</evidence>
<comment type="caution">
    <text evidence="2">The sequence shown here is derived from an EMBL/GenBank/DDBJ whole genome shotgun (WGS) entry which is preliminary data.</text>
</comment>
<evidence type="ECO:0000313" key="2">
    <source>
        <dbReference type="EMBL" id="KTR52569.1"/>
    </source>
</evidence>
<dbReference type="Proteomes" id="UP000072763">
    <property type="component" value="Unassembled WGS sequence"/>
</dbReference>
<dbReference type="OrthoDB" id="3874088at2"/>
<dbReference type="Pfam" id="PF06527">
    <property type="entry name" value="TniQ"/>
    <property type="match status" value="1"/>
</dbReference>
<name>A0A147DS04_9MICO</name>
<dbReference type="EMBL" id="LDRC01000027">
    <property type="protein sequence ID" value="KTR52569.1"/>
    <property type="molecule type" value="Genomic_DNA"/>
</dbReference>
<evidence type="ECO:0000259" key="1">
    <source>
        <dbReference type="Pfam" id="PF06527"/>
    </source>
</evidence>
<feature type="domain" description="TniQ" evidence="1">
    <location>
        <begin position="22"/>
        <end position="152"/>
    </location>
</feature>
<proteinExistence type="predicted"/>
<gene>
    <name evidence="2" type="ORF">NS359_05835</name>
</gene>
<dbReference type="InterPro" id="IPR009492">
    <property type="entry name" value="TniQ"/>
</dbReference>